<protein>
    <submittedName>
        <fullName evidence="1">Uncharacterized protein</fullName>
    </submittedName>
</protein>
<dbReference type="RefSeq" id="WP_016402781.1">
    <property type="nucleotide sequence ID" value="NZ_BARX01000022.1"/>
</dbReference>
<comment type="caution">
    <text evidence="1">The sequence shown here is derived from an EMBL/GenBank/DDBJ whole genome shotgun (WGS) entry which is preliminary data.</text>
</comment>
<evidence type="ECO:0000313" key="2">
    <source>
        <dbReference type="Proteomes" id="UP000014461"/>
    </source>
</evidence>
<evidence type="ECO:0000313" key="1">
    <source>
        <dbReference type="EMBL" id="GAD03014.1"/>
    </source>
</evidence>
<proteinExistence type="predicted"/>
<dbReference type="AlphaFoldDB" id="R9PNT4"/>
<dbReference type="Proteomes" id="UP000014461">
    <property type="component" value="Unassembled WGS sequence"/>
</dbReference>
<gene>
    <name evidence="1" type="ORF">AALB_3094</name>
</gene>
<keyword evidence="2" id="KW-1185">Reference proteome</keyword>
<dbReference type="EMBL" id="BARX01000022">
    <property type="protein sequence ID" value="GAD03014.1"/>
    <property type="molecule type" value="Genomic_DNA"/>
</dbReference>
<dbReference type="STRING" id="1331007.AALB_3094"/>
<reference evidence="1" key="1">
    <citation type="journal article" date="2013" name="Genome Announc.">
        <title>Draft Genome Sequence of Agarivorans albus Strain MKT 106T, an Agarolytic Marine Bacterium.</title>
        <authorList>
            <person name="Yasuike M."/>
            <person name="Nakamura Y."/>
            <person name="Kai W."/>
            <person name="Fujiwara A."/>
            <person name="Fukui Y."/>
            <person name="Satomi M."/>
            <person name="Sano M."/>
        </authorList>
    </citation>
    <scope>NUCLEOTIDE SEQUENCE [LARGE SCALE GENOMIC DNA]</scope>
</reference>
<name>R9PNT4_AGAAL</name>
<organism evidence="1 2">
    <name type="scientific">Agarivorans albus MKT 106</name>
    <dbReference type="NCBI Taxonomy" id="1331007"/>
    <lineage>
        <taxon>Bacteria</taxon>
        <taxon>Pseudomonadati</taxon>
        <taxon>Pseudomonadota</taxon>
        <taxon>Gammaproteobacteria</taxon>
        <taxon>Alteromonadales</taxon>
        <taxon>Alteromonadaceae</taxon>
        <taxon>Agarivorans</taxon>
    </lineage>
</organism>
<accession>R9PNT4</accession>
<dbReference type="OrthoDB" id="6402814at2"/>
<sequence length="61" mass="6866">MFSQSILAQMLRMLLLLSLTLLVVHHSPGLLKLLAEQAMNSGCHQINDDASQHHSHHHSHH</sequence>